<gene>
    <name evidence="3" type="ORF">A3A91_00515</name>
</gene>
<keyword evidence="1" id="KW-0175">Coiled coil</keyword>
<protein>
    <submittedName>
        <fullName evidence="3">Uncharacterized protein</fullName>
    </submittedName>
</protein>
<accession>A0A1F6WZ20</accession>
<feature type="region of interest" description="Disordered" evidence="2">
    <location>
        <begin position="310"/>
        <end position="340"/>
    </location>
</feature>
<reference evidence="3 4" key="1">
    <citation type="journal article" date="2016" name="Nat. Commun.">
        <title>Thousands of microbial genomes shed light on interconnected biogeochemical processes in an aquifer system.</title>
        <authorList>
            <person name="Anantharaman K."/>
            <person name="Brown C.T."/>
            <person name="Hug L.A."/>
            <person name="Sharon I."/>
            <person name="Castelle C.J."/>
            <person name="Probst A.J."/>
            <person name="Thomas B.C."/>
            <person name="Singh A."/>
            <person name="Wilkins M.J."/>
            <person name="Karaoz U."/>
            <person name="Brodie E.L."/>
            <person name="Williams K.H."/>
            <person name="Hubbard S.S."/>
            <person name="Banfield J.F."/>
        </authorList>
    </citation>
    <scope>NUCLEOTIDE SEQUENCE [LARGE SCALE GENOMIC DNA]</scope>
</reference>
<evidence type="ECO:0000313" key="4">
    <source>
        <dbReference type="Proteomes" id="UP000177001"/>
    </source>
</evidence>
<evidence type="ECO:0000313" key="3">
    <source>
        <dbReference type="EMBL" id="OGI87137.1"/>
    </source>
</evidence>
<organism evidence="3 4">
    <name type="scientific">Candidatus Nomurabacteria bacterium RIFCSPLOWO2_01_FULL_36_16</name>
    <dbReference type="NCBI Taxonomy" id="1801767"/>
    <lineage>
        <taxon>Bacteria</taxon>
        <taxon>Candidatus Nomuraibacteriota</taxon>
    </lineage>
</organism>
<name>A0A1F6WZ20_9BACT</name>
<dbReference type="EMBL" id="MFUR01000005">
    <property type="protein sequence ID" value="OGI87137.1"/>
    <property type="molecule type" value="Genomic_DNA"/>
</dbReference>
<sequence length="957" mass="109632">MEQKSKTADEIRAEKLRAVIEEANKDNKEALAALAEAEKTVPSVDAPQPKQKSILEKMKERQARLIKAQAEQERLERFQKIDRNITELKEEIGENGERIIVATTKAKNYYRLSSNGRYEFYDEAGKRLGKGTLKKEAMETLDLPPELEKVESKDIPAQIPVEEEVRLGRGPTRLEVKSTFIETVKSVPRKEVPIEAKPEVLMVPREEVPIIRRETIPISELEKMEDEFLKKTGESVDEYLKNSMLPTGIEYLEKKIIYIEKTRYEVDPNSTQTERINEFIKNSREALTILKERERIKKSQETAGNVVQLLIKEGDERQPLEEETTEPESKTSMAEVAPGPNAEADAKATLGETIVKNEGIIADATQELAEIERRIARAKIDSGEASITASATPEQASKEALEKDKVQNPFKYFVIENMSDAAFWCLFSKGKAEATLEDINRTCGESGREVKFFTSKLILPGKSNTVELSSNGFTLQLQNVEEVRGKGEDGKKGIFTSSPRAKYKLVNPNWEYFTGEDSLSYEEGQRLMRQRAEEYQKKQLALFESQKTDDEIRAEQLRRIIAEAKRSNAEALATLAAAEETAEPAVSEPIKTEADAKAVAIAKLNETIATAQIKLERNRVEREENRVKREALLRELAELKGKKPPEIATPSENQNPIRPIPDLDELESRLALLRSELEKTSKIRPFKRKNLKEQIAILEHRKENPFTYYLIGKLHPINFEILFDTNKEKLNLETLKSINNAMPQDGKDLKFWNLYKYIEDYTNNATNFSSNGFYLRLKNIKETPRDAMGVIELGNPKSKFELYRPDGSLEADDLDFETGNDLLYKKAEEYQTQQLDQFDFEMEIREMESLKTVGEKRGFLERKRKERINSIEMIVLDIKDKTETLRSGPLPLWKEQKIDEDLEAIRTSPLEYYTEKLNYSKELLSGEDSYLKRLETTIDEIKAINARYDRLLAGLEK</sequence>
<feature type="coiled-coil region" evidence="1">
    <location>
        <begin position="354"/>
        <end position="381"/>
    </location>
</feature>
<feature type="coiled-coil region" evidence="1">
    <location>
        <begin position="13"/>
        <end position="75"/>
    </location>
</feature>
<dbReference type="AlphaFoldDB" id="A0A1F6WZ20"/>
<feature type="coiled-coil region" evidence="1">
    <location>
        <begin position="554"/>
        <end position="683"/>
    </location>
</feature>
<evidence type="ECO:0000256" key="1">
    <source>
        <dbReference type="SAM" id="Coils"/>
    </source>
</evidence>
<dbReference type="Proteomes" id="UP000177001">
    <property type="component" value="Unassembled WGS sequence"/>
</dbReference>
<evidence type="ECO:0000256" key="2">
    <source>
        <dbReference type="SAM" id="MobiDB-lite"/>
    </source>
</evidence>
<comment type="caution">
    <text evidence="3">The sequence shown here is derived from an EMBL/GenBank/DDBJ whole genome shotgun (WGS) entry which is preliminary data.</text>
</comment>
<proteinExistence type="predicted"/>